<evidence type="ECO:0000256" key="2">
    <source>
        <dbReference type="SAM" id="MobiDB-lite"/>
    </source>
</evidence>
<reference evidence="3 4" key="1">
    <citation type="submission" date="2020-08" db="EMBL/GenBank/DDBJ databases">
        <authorList>
            <person name="Newling K."/>
            <person name="Davey J."/>
            <person name="Forrester S."/>
        </authorList>
    </citation>
    <scope>NUCLEOTIDE SEQUENCE [LARGE SCALE GENOMIC DNA]</scope>
    <source>
        <strain evidence="4">Crithidia deanei Carvalho (ATCC PRA-265)</strain>
    </source>
</reference>
<evidence type="ECO:0000256" key="1">
    <source>
        <dbReference type="SAM" id="Coils"/>
    </source>
</evidence>
<feature type="region of interest" description="Disordered" evidence="2">
    <location>
        <begin position="1"/>
        <end position="24"/>
    </location>
</feature>
<sequence length="1122" mass="126848">MPPKRGKQNKNNHNDTAASSLPPDVLEAITAAHTEEALVEQVLVPLYNDDRNDSTVDLYIEAFLEEKFNRLAEPAEEENKNETDQLIASLFAEMAEAKKIIAAGEQAKKNVIAAYNNNKNPSKAQLEKVEQLTEYRKVLNRAQSKLTNEKKKSRDTILELLHALVKPEEESVSSGPVEEEKEEEVVEEAPSHAEEDNSNEKEETTPEEEKQEEEEKEKEASVKEDDDDNEQEEDIPSETPAAEKEESEKEEEEAVEEEVNDDHDEDNTNTEKEASEPAEEEESKTPPMHINISQNNMYPLLVYNTNDKSKRSNYTLKLFQSLLPKGFAEELAREREEKEKKEEAIEKESQQEANKMHFPLCTKEPQYTRYNLNLTHSSENETNNNNNESEEDAIFGTVKAQLNDQLNKLNQFASQHFPFFRLCRDHNSPHNNINFLEVWHMDYTPLDGPFGLSTPLHFLLLFPYNYPFSPPVVQLAGTNNNNNSSVVFPHKAILSSGSLYNIKNTVFLKNVKDNANVFEVVFSILETFNEKGFQSTIKGINNAKFFSETVRECKVNVLPQARAGCTCLQKDTAYSWNYPLLTLEKESEEEKKTLSLLPSNPIGLPSGPYKAVYGNLFYRNGDGEEEDSFYFHLQFSCEKKEVDKCAAVVQIFEADLDTFHKNKPHHFSQTCTALLNENTNNVRCVKEITFSEMKKKGDATYQLSAKLSSNKEQGSDGYVTVPLDNSDKAFFILFNIPSGVSPTVHFTSQDVFTYSKEIRFLPTDKDTRAKEEEALKKEAVLFSPKEQLRFLRDQGNSKVGMLLSVPYGFISPKHKSSTDSFFGESFAAEKYYYLPVCAAFVRGASLPFLCEESYFFGLRKRIQPNQINNDNESYVLQGVPEDVVKSLSLARNGIVNTNHHGNDADQTKKLEEGCQRGFAAPRVVFFHLQQDNKEREAYLLHTVHQLYRHPLSSNAYTPPLKGTELLHLVGIVAVSLLERLLHTKDAEAEEILKRELKGALTTFTALFTKGPDSGAIEKCCQSILDDVEEGAFPSVFQSSPFFVGKGTHKNVLEEIQRRSAAGDGTMEQFYTVLFLVSYFLASLRVGENGAAVAFPDSLFSGMKNSKSAAERNKDAWAILKSI</sequence>
<dbReference type="EMBL" id="LR877169">
    <property type="protein sequence ID" value="CAD2222321.1"/>
    <property type="molecule type" value="Genomic_DNA"/>
</dbReference>
<dbReference type="Proteomes" id="UP000515908">
    <property type="component" value="Chromosome 25"/>
</dbReference>
<dbReference type="SUPFAM" id="SSF54495">
    <property type="entry name" value="UBC-like"/>
    <property type="match status" value="1"/>
</dbReference>
<gene>
    <name evidence="3" type="ORF">ADEAN_000986500</name>
</gene>
<dbReference type="AlphaFoldDB" id="A0A7G2CTD6"/>
<feature type="compositionally biased region" description="Acidic residues" evidence="2">
    <location>
        <begin position="177"/>
        <end position="187"/>
    </location>
</feature>
<keyword evidence="4" id="KW-1185">Reference proteome</keyword>
<proteinExistence type="predicted"/>
<feature type="region of interest" description="Disordered" evidence="2">
    <location>
        <begin position="168"/>
        <end position="292"/>
    </location>
</feature>
<feature type="compositionally biased region" description="Basic residues" evidence="2">
    <location>
        <begin position="1"/>
        <end position="10"/>
    </location>
</feature>
<feature type="compositionally biased region" description="Acidic residues" evidence="2">
    <location>
        <begin position="248"/>
        <end position="268"/>
    </location>
</feature>
<feature type="coiled-coil region" evidence="1">
    <location>
        <begin position="328"/>
        <end position="355"/>
    </location>
</feature>
<organism evidence="3 4">
    <name type="scientific">Angomonas deanei</name>
    <dbReference type="NCBI Taxonomy" id="59799"/>
    <lineage>
        <taxon>Eukaryota</taxon>
        <taxon>Discoba</taxon>
        <taxon>Euglenozoa</taxon>
        <taxon>Kinetoplastea</taxon>
        <taxon>Metakinetoplastina</taxon>
        <taxon>Trypanosomatida</taxon>
        <taxon>Trypanosomatidae</taxon>
        <taxon>Strigomonadinae</taxon>
        <taxon>Angomonas</taxon>
    </lineage>
</organism>
<protein>
    <recommendedName>
        <fullName evidence="5">Ubiquitin-conjugating enzyme</fullName>
    </recommendedName>
</protein>
<keyword evidence="1" id="KW-0175">Coiled coil</keyword>
<name>A0A7G2CTD6_9TRYP</name>
<accession>A0A7G2CTD6</accession>
<evidence type="ECO:0000313" key="4">
    <source>
        <dbReference type="Proteomes" id="UP000515908"/>
    </source>
</evidence>
<feature type="compositionally biased region" description="Basic and acidic residues" evidence="2">
    <location>
        <begin position="189"/>
        <end position="208"/>
    </location>
</feature>
<evidence type="ECO:0000313" key="3">
    <source>
        <dbReference type="EMBL" id="CAD2222321.1"/>
    </source>
</evidence>
<feature type="compositionally biased region" description="Acidic residues" evidence="2">
    <location>
        <begin position="224"/>
        <end position="236"/>
    </location>
</feature>
<evidence type="ECO:0008006" key="5">
    <source>
        <dbReference type="Google" id="ProtNLM"/>
    </source>
</evidence>
<dbReference type="VEuPathDB" id="TriTrypDB:ADEAN_000986500"/>
<dbReference type="InterPro" id="IPR016135">
    <property type="entry name" value="UBQ-conjugating_enzyme/RWD"/>
</dbReference>